<comment type="catalytic activity">
    <reaction evidence="1">
        <text>ATP + protein L-histidine = ADP + protein N-phospho-L-histidine.</text>
        <dbReference type="EC" id="2.7.13.3"/>
    </reaction>
</comment>
<organism evidence="19 20">
    <name type="scientific">Microvirga alba</name>
    <dbReference type="NCBI Taxonomy" id="2791025"/>
    <lineage>
        <taxon>Bacteria</taxon>
        <taxon>Pseudomonadati</taxon>
        <taxon>Pseudomonadota</taxon>
        <taxon>Alphaproteobacteria</taxon>
        <taxon>Hyphomicrobiales</taxon>
        <taxon>Methylobacteriaceae</taxon>
        <taxon>Microvirga</taxon>
    </lineage>
</organism>
<evidence type="ECO:0000259" key="17">
    <source>
        <dbReference type="PROSITE" id="PS50112"/>
    </source>
</evidence>
<dbReference type="PROSITE" id="PS50113">
    <property type="entry name" value="PAC"/>
    <property type="match status" value="2"/>
</dbReference>
<dbReference type="InterPro" id="IPR035965">
    <property type="entry name" value="PAS-like_dom_sf"/>
</dbReference>
<keyword evidence="20" id="KW-1185">Reference proteome</keyword>
<keyword evidence="10" id="KW-0677">Repeat</keyword>
<dbReference type="Pfam" id="PF08447">
    <property type="entry name" value="PAS_3"/>
    <property type="match status" value="2"/>
</dbReference>
<comment type="caution">
    <text evidence="19">The sequence shown here is derived from an EMBL/GenBank/DDBJ whole genome shotgun (WGS) entry which is preliminary data.</text>
</comment>
<evidence type="ECO:0000256" key="9">
    <source>
        <dbReference type="ARBA" id="ARBA00022679"/>
    </source>
</evidence>
<dbReference type="Gene3D" id="3.30.450.20">
    <property type="entry name" value="PAS domain"/>
    <property type="match status" value="2"/>
</dbReference>
<dbReference type="SUPFAM" id="SSF55874">
    <property type="entry name" value="ATPase domain of HSP90 chaperone/DNA topoisomerase II/histidine kinase"/>
    <property type="match status" value="1"/>
</dbReference>
<evidence type="ECO:0000256" key="8">
    <source>
        <dbReference type="ARBA" id="ARBA00022643"/>
    </source>
</evidence>
<dbReference type="PROSITE" id="PS50112">
    <property type="entry name" value="PAS"/>
    <property type="match status" value="1"/>
</dbReference>
<keyword evidence="11" id="KW-0547">Nucleotide-binding</keyword>
<keyword evidence="14" id="KW-0157">Chromophore</keyword>
<evidence type="ECO:0000256" key="16">
    <source>
        <dbReference type="ARBA" id="ARBA00023170"/>
    </source>
</evidence>
<evidence type="ECO:0000256" key="15">
    <source>
        <dbReference type="ARBA" id="ARBA00023026"/>
    </source>
</evidence>
<dbReference type="EMBL" id="JADQDO010000008">
    <property type="protein sequence ID" value="MBF9234890.1"/>
    <property type="molecule type" value="Genomic_DNA"/>
</dbReference>
<evidence type="ECO:0000256" key="14">
    <source>
        <dbReference type="ARBA" id="ARBA00022991"/>
    </source>
</evidence>
<feature type="domain" description="PAS" evidence="17">
    <location>
        <begin position="6"/>
        <end position="61"/>
    </location>
</feature>
<dbReference type="RefSeq" id="WP_196272870.1">
    <property type="nucleotide sequence ID" value="NZ_JADQDO010000008.1"/>
</dbReference>
<evidence type="ECO:0000256" key="2">
    <source>
        <dbReference type="ARBA" id="ARBA00012438"/>
    </source>
</evidence>
<dbReference type="FunFam" id="3.30.450.20:FF:000099">
    <property type="entry name" value="Sensory box sensor histidine kinase"/>
    <property type="match status" value="1"/>
</dbReference>
<evidence type="ECO:0000256" key="12">
    <source>
        <dbReference type="ARBA" id="ARBA00022777"/>
    </source>
</evidence>
<dbReference type="Gene3D" id="3.30.565.10">
    <property type="entry name" value="Histidine kinase-like ATPase, C-terminal domain"/>
    <property type="match status" value="1"/>
</dbReference>
<dbReference type="InterPro" id="IPR000014">
    <property type="entry name" value="PAS"/>
</dbReference>
<evidence type="ECO:0000256" key="10">
    <source>
        <dbReference type="ARBA" id="ARBA00022737"/>
    </source>
</evidence>
<evidence type="ECO:0000256" key="5">
    <source>
        <dbReference type="ARBA" id="ARBA00022553"/>
    </source>
</evidence>
<keyword evidence="4" id="KW-0600">Photoreceptor protein</keyword>
<protein>
    <recommendedName>
        <fullName evidence="3">Blue-light-activated histidine kinase</fullName>
        <ecNumber evidence="2">2.7.13.3</ecNumber>
    </recommendedName>
</protein>
<proteinExistence type="predicted"/>
<dbReference type="PANTHER" id="PTHR41523:SF8">
    <property type="entry name" value="ETHYLENE RESPONSE SENSOR PROTEIN"/>
    <property type="match status" value="1"/>
</dbReference>
<dbReference type="AlphaFoldDB" id="A0A931FPL2"/>
<keyword evidence="8" id="KW-0288">FMN</keyword>
<evidence type="ECO:0000313" key="19">
    <source>
        <dbReference type="EMBL" id="MBF9234890.1"/>
    </source>
</evidence>
<evidence type="ECO:0000256" key="13">
    <source>
        <dbReference type="ARBA" id="ARBA00022840"/>
    </source>
</evidence>
<evidence type="ECO:0000259" key="18">
    <source>
        <dbReference type="PROSITE" id="PS50113"/>
    </source>
</evidence>
<dbReference type="EC" id="2.7.13.3" evidence="2"/>
<sequence length="463" mass="51620">MDFKETEGQFAILAESLPQLVWSARSDGYNDYFNQRWHEFTGLNYEKSAGDRWKSAIHPDDLPPAEVIWAQAIATQRPYEVEYRLRKASGEYVWVLVRGNPVCDTGGKVVRWFGTATDIERQKQAEEALRSLEKQYRLALEASRLGTWKIDLDRGVVSWDEGTCSLFNIPHNGLYSLPLDEAMARIHEDDRALVAQRMAMATARGSNGRYEVEYRTVTPEGEIRWIRSNGRAYHVRDGNELRAAGLSGVISDITEQHAAEQAKQLLTRELTHRVKNLFAIANGMVSMTARTAKDPKEMANLLRGRLSALSRAHELVRPIADPVRRSDSDIDLEQLIKAVLAPYREADGDQVAIEGPALEVGPNTTTSLALVLHELATNAAKYGCLSRAKGLLSIGWTMGADGIDLVWTETGGPPIPHPPTFEGFGTQLALRSITGQLGGTLDREWRREGLRVHMALPLSRLRG</sequence>
<evidence type="ECO:0000313" key="20">
    <source>
        <dbReference type="Proteomes" id="UP000599312"/>
    </source>
</evidence>
<keyword evidence="9" id="KW-0808">Transferase</keyword>
<gene>
    <name evidence="19" type="ORF">I2H38_16060</name>
</gene>
<evidence type="ECO:0000256" key="11">
    <source>
        <dbReference type="ARBA" id="ARBA00022741"/>
    </source>
</evidence>
<keyword evidence="6" id="KW-0716">Sensory transduction</keyword>
<dbReference type="Pfam" id="PF07536">
    <property type="entry name" value="HWE_HK"/>
    <property type="match status" value="1"/>
</dbReference>
<dbReference type="NCBIfam" id="TIGR00229">
    <property type="entry name" value="sensory_box"/>
    <property type="match status" value="2"/>
</dbReference>
<dbReference type="PANTHER" id="PTHR41523">
    <property type="entry name" value="TWO-COMPONENT SYSTEM SENSOR PROTEIN"/>
    <property type="match status" value="1"/>
</dbReference>
<name>A0A931FPL2_9HYPH</name>
<dbReference type="GO" id="GO:0004673">
    <property type="term" value="F:protein histidine kinase activity"/>
    <property type="evidence" value="ECO:0007669"/>
    <property type="project" value="UniProtKB-EC"/>
</dbReference>
<dbReference type="SMART" id="SM00911">
    <property type="entry name" value="HWE_HK"/>
    <property type="match status" value="1"/>
</dbReference>
<evidence type="ECO:0000256" key="7">
    <source>
        <dbReference type="ARBA" id="ARBA00022630"/>
    </source>
</evidence>
<dbReference type="Gene3D" id="2.10.70.100">
    <property type="match status" value="1"/>
</dbReference>
<evidence type="ECO:0000256" key="1">
    <source>
        <dbReference type="ARBA" id="ARBA00000085"/>
    </source>
</evidence>
<keyword evidence="5" id="KW-0597">Phosphoprotein</keyword>
<keyword evidence="16" id="KW-0675">Receptor</keyword>
<feature type="domain" description="PAC" evidence="18">
    <location>
        <begin position="79"/>
        <end position="131"/>
    </location>
</feature>
<reference evidence="19" key="1">
    <citation type="submission" date="2020-11" db="EMBL/GenBank/DDBJ databases">
        <authorList>
            <person name="Kim M.K."/>
        </authorList>
    </citation>
    <scope>NUCLEOTIDE SEQUENCE</scope>
    <source>
        <strain evidence="19">BT350</strain>
    </source>
</reference>
<dbReference type="Proteomes" id="UP000599312">
    <property type="component" value="Unassembled WGS sequence"/>
</dbReference>
<dbReference type="SMART" id="SM00091">
    <property type="entry name" value="PAS"/>
    <property type="match status" value="2"/>
</dbReference>
<evidence type="ECO:0000256" key="6">
    <source>
        <dbReference type="ARBA" id="ARBA00022606"/>
    </source>
</evidence>
<keyword evidence="12" id="KW-0418">Kinase</keyword>
<dbReference type="InterPro" id="IPR011102">
    <property type="entry name" value="Sig_transdc_His_kinase_HWE"/>
</dbReference>
<evidence type="ECO:0000256" key="3">
    <source>
        <dbReference type="ARBA" id="ARBA00021740"/>
    </source>
</evidence>
<keyword evidence="7" id="KW-0285">Flavoprotein</keyword>
<accession>A0A931FPL2</accession>
<dbReference type="InterPro" id="IPR036890">
    <property type="entry name" value="HATPase_C_sf"/>
</dbReference>
<dbReference type="InterPro" id="IPR000700">
    <property type="entry name" value="PAS-assoc_C"/>
</dbReference>
<keyword evidence="13" id="KW-0067">ATP-binding</keyword>
<dbReference type="InterPro" id="IPR001610">
    <property type="entry name" value="PAC"/>
</dbReference>
<dbReference type="SMART" id="SM00086">
    <property type="entry name" value="PAC"/>
    <property type="match status" value="2"/>
</dbReference>
<evidence type="ECO:0000256" key="4">
    <source>
        <dbReference type="ARBA" id="ARBA00022543"/>
    </source>
</evidence>
<dbReference type="SUPFAM" id="SSF55785">
    <property type="entry name" value="PYP-like sensor domain (PAS domain)"/>
    <property type="match status" value="2"/>
</dbReference>
<dbReference type="GO" id="GO:0005524">
    <property type="term" value="F:ATP binding"/>
    <property type="evidence" value="ECO:0007669"/>
    <property type="project" value="UniProtKB-KW"/>
</dbReference>
<dbReference type="InterPro" id="IPR013655">
    <property type="entry name" value="PAS_fold_3"/>
</dbReference>
<keyword evidence="15" id="KW-0843">Virulence</keyword>
<dbReference type="GO" id="GO:0009881">
    <property type="term" value="F:photoreceptor activity"/>
    <property type="evidence" value="ECO:0007669"/>
    <property type="project" value="UniProtKB-KW"/>
</dbReference>
<feature type="domain" description="PAC" evidence="18">
    <location>
        <begin position="210"/>
        <end position="265"/>
    </location>
</feature>
<dbReference type="CDD" id="cd00130">
    <property type="entry name" value="PAS"/>
    <property type="match status" value="2"/>
</dbReference>